<dbReference type="AlphaFoldDB" id="A0A8S9LG69"/>
<sequence length="250" mass="27926">MSLGEKGRWCKDRDGHVRPAVRMVRPGKDLVDPKGFLSSLGMFWSCAKIGRNLGKLPLESGARLRSSLDKEGAVWIRLEPAGKLKQDNQACFWVFVLSILLDMKHESSGAVKIQEENKWVWPRLVKTALGSCEIWSNHAKGEPLMERAADGGQTERLKCEDQLSLDENISLEKIEDVYENKILCTACQAAALSFPQRSDHSLAVRPFLLYGMYGLYGLDILHPVPPSASLLHILSSYTLLNTSSYDLILV</sequence>
<gene>
    <name evidence="1" type="ORF">F2Q70_00025741</name>
</gene>
<evidence type="ECO:0000313" key="1">
    <source>
        <dbReference type="EMBL" id="KAF2604413.1"/>
    </source>
</evidence>
<organism evidence="1">
    <name type="scientific">Brassica cretica</name>
    <name type="common">Mustard</name>
    <dbReference type="NCBI Taxonomy" id="69181"/>
    <lineage>
        <taxon>Eukaryota</taxon>
        <taxon>Viridiplantae</taxon>
        <taxon>Streptophyta</taxon>
        <taxon>Embryophyta</taxon>
        <taxon>Tracheophyta</taxon>
        <taxon>Spermatophyta</taxon>
        <taxon>Magnoliopsida</taxon>
        <taxon>eudicotyledons</taxon>
        <taxon>Gunneridae</taxon>
        <taxon>Pentapetalae</taxon>
        <taxon>rosids</taxon>
        <taxon>malvids</taxon>
        <taxon>Brassicales</taxon>
        <taxon>Brassicaceae</taxon>
        <taxon>Brassiceae</taxon>
        <taxon>Brassica</taxon>
    </lineage>
</organism>
<accession>A0A8S9LG69</accession>
<proteinExistence type="predicted"/>
<reference evidence="1" key="1">
    <citation type="submission" date="2019-12" db="EMBL/GenBank/DDBJ databases">
        <title>Genome sequencing and annotation of Brassica cretica.</title>
        <authorList>
            <person name="Studholme D.J."/>
            <person name="Sarris P.F."/>
        </authorList>
    </citation>
    <scope>NUCLEOTIDE SEQUENCE</scope>
    <source>
        <strain evidence="1">PFS-102/07</strain>
        <tissue evidence="1">Leaf</tissue>
    </source>
</reference>
<comment type="caution">
    <text evidence="1">The sequence shown here is derived from an EMBL/GenBank/DDBJ whole genome shotgun (WGS) entry which is preliminary data.</text>
</comment>
<protein>
    <submittedName>
        <fullName evidence="1">Uncharacterized protein</fullName>
    </submittedName>
</protein>
<dbReference type="EMBL" id="QGKY02000094">
    <property type="protein sequence ID" value="KAF2604413.1"/>
    <property type="molecule type" value="Genomic_DNA"/>
</dbReference>
<name>A0A8S9LG69_BRACR</name>